<sequence length="69" mass="7781">MQNTRDETATVVLGNTRTRFTLILQEEDMLKHEVTTGKTNEGMSATNPARRILRSHGRGQRRIRGLDGS</sequence>
<accession>G0JLY8</accession>
<dbReference type="EMBL" id="CP002985">
    <property type="protein sequence ID" value="AEM46938.1"/>
    <property type="molecule type" value="Genomic_DNA"/>
</dbReference>
<organism evidence="1 2">
    <name type="scientific">Acidithiobacillus ferrivorans SS3</name>
    <dbReference type="NCBI Taxonomy" id="743299"/>
    <lineage>
        <taxon>Bacteria</taxon>
        <taxon>Pseudomonadati</taxon>
        <taxon>Pseudomonadota</taxon>
        <taxon>Acidithiobacillia</taxon>
        <taxon>Acidithiobacillales</taxon>
        <taxon>Acidithiobacillaceae</taxon>
        <taxon>Acidithiobacillus</taxon>
    </lineage>
</organism>
<gene>
    <name evidence="1" type="ORF">Acife_0740</name>
</gene>
<protein>
    <submittedName>
        <fullName evidence="1">Uncharacterized protein</fullName>
    </submittedName>
</protein>
<reference evidence="1 2" key="1">
    <citation type="journal article" date="2011" name="J. Bacteriol.">
        <title>Draft genome of the psychrotolerant acidophile Acidithiobacillus ferrivorans SS3.</title>
        <authorList>
            <person name="Liljeqvist M."/>
            <person name="Valdes J."/>
            <person name="Holmes D.S."/>
            <person name="Dopson M."/>
        </authorList>
    </citation>
    <scope>NUCLEOTIDE SEQUENCE [LARGE SCALE GENOMIC DNA]</scope>
    <source>
        <strain evidence="1 2">SS3</strain>
    </source>
</reference>
<dbReference type="AlphaFoldDB" id="G0JLY8"/>
<name>G0JLY8_9PROT</name>
<dbReference type="HOGENOM" id="CLU_2766450_0_0_6"/>
<evidence type="ECO:0000313" key="1">
    <source>
        <dbReference type="EMBL" id="AEM46938.1"/>
    </source>
</evidence>
<dbReference type="KEGG" id="afi:Acife_0740"/>
<dbReference type="Proteomes" id="UP000009220">
    <property type="component" value="Chromosome"/>
</dbReference>
<proteinExistence type="predicted"/>
<evidence type="ECO:0000313" key="2">
    <source>
        <dbReference type="Proteomes" id="UP000009220"/>
    </source>
</evidence>
<dbReference type="STRING" id="743299.Acife_0740"/>